<dbReference type="RefSeq" id="WP_103233481.1">
    <property type="nucleotide sequence ID" value="NZ_PPEG02000003.1"/>
</dbReference>
<comment type="caution">
    <text evidence="1">The sequence shown here is derived from an EMBL/GenBank/DDBJ whole genome shotgun (WGS) entry which is preliminary data.</text>
</comment>
<evidence type="ECO:0000313" key="1">
    <source>
        <dbReference type="EMBL" id="PWN62807.1"/>
    </source>
</evidence>
<proteinExistence type="predicted"/>
<dbReference type="EMBL" id="PPEG02000003">
    <property type="protein sequence ID" value="PWN62807.1"/>
    <property type="molecule type" value="Genomic_DNA"/>
</dbReference>
<gene>
    <name evidence="1" type="ORF">C1634_008510</name>
</gene>
<sequence length="179" mass="20728">MENKEFNLEIIGTPTEFGNVTELESFRFSNGKGFPESYKRFVQQYGYGLALEEFHIYLPMENYGDSLFVRTEGIKSTYIDDVNNDDIWFSIEPDGSPELLKRVFPFASSDNGLYLFWDPESGSDSEFDIYLTDFRGIGFKKVGQSLYEVVENLTGSNFKEFLRFSSQPLARIFKCLKRI</sequence>
<accession>A0A316WNN0</accession>
<dbReference type="AlphaFoldDB" id="A0A316WNN0"/>
<evidence type="ECO:0000313" key="2">
    <source>
        <dbReference type="Proteomes" id="UP000236413"/>
    </source>
</evidence>
<reference evidence="1 2" key="1">
    <citation type="submission" date="2018-04" db="EMBL/GenBank/DDBJ databases">
        <title>Chryseobacterium oncorhynchi 701B-08T from rainbow trout, and Chryseobacterium viscerum 687B-08T from diseased fish.</title>
        <authorList>
            <person name="Jeong J.-J."/>
            <person name="Lee Y.J."/>
            <person name="Pathiraja D."/>
            <person name="Park B."/>
            <person name="Choi I.-G."/>
            <person name="Kim K.D."/>
        </authorList>
    </citation>
    <scope>NUCLEOTIDE SEQUENCE [LARGE SCALE GENOMIC DNA]</scope>
    <source>
        <strain evidence="1 2">687B-08</strain>
    </source>
</reference>
<dbReference type="SUPFAM" id="SSF160631">
    <property type="entry name" value="SMI1/KNR4-like"/>
    <property type="match status" value="1"/>
</dbReference>
<evidence type="ECO:0008006" key="3">
    <source>
        <dbReference type="Google" id="ProtNLM"/>
    </source>
</evidence>
<dbReference type="Proteomes" id="UP000236413">
    <property type="component" value="Unassembled WGS sequence"/>
</dbReference>
<organism evidence="1 2">
    <name type="scientific">Chryseobacterium viscerum</name>
    <dbReference type="NCBI Taxonomy" id="1037377"/>
    <lineage>
        <taxon>Bacteria</taxon>
        <taxon>Pseudomonadati</taxon>
        <taxon>Bacteroidota</taxon>
        <taxon>Flavobacteriia</taxon>
        <taxon>Flavobacteriales</taxon>
        <taxon>Weeksellaceae</taxon>
        <taxon>Chryseobacterium group</taxon>
        <taxon>Chryseobacterium</taxon>
    </lineage>
</organism>
<protein>
    <recommendedName>
        <fullName evidence="3">SMI1/KNR4 family protein</fullName>
    </recommendedName>
</protein>
<dbReference type="Gene3D" id="3.40.1580.10">
    <property type="entry name" value="SMI1/KNR4-like"/>
    <property type="match status" value="1"/>
</dbReference>
<name>A0A316WNN0_9FLAO</name>
<dbReference type="InterPro" id="IPR037883">
    <property type="entry name" value="Knr4/Smi1-like_sf"/>
</dbReference>